<evidence type="ECO:0000313" key="5">
    <source>
        <dbReference type="Proteomes" id="UP001374584"/>
    </source>
</evidence>
<comment type="caution">
    <text evidence="4">The sequence shown here is derived from an EMBL/GenBank/DDBJ whole genome shotgun (WGS) entry which is preliminary data.</text>
</comment>
<organism evidence="4 5">
    <name type="scientific">Phaseolus coccineus</name>
    <name type="common">Scarlet runner bean</name>
    <name type="synonym">Phaseolus multiflorus</name>
    <dbReference type="NCBI Taxonomy" id="3886"/>
    <lineage>
        <taxon>Eukaryota</taxon>
        <taxon>Viridiplantae</taxon>
        <taxon>Streptophyta</taxon>
        <taxon>Embryophyta</taxon>
        <taxon>Tracheophyta</taxon>
        <taxon>Spermatophyta</taxon>
        <taxon>Magnoliopsida</taxon>
        <taxon>eudicotyledons</taxon>
        <taxon>Gunneridae</taxon>
        <taxon>Pentapetalae</taxon>
        <taxon>rosids</taxon>
        <taxon>fabids</taxon>
        <taxon>Fabales</taxon>
        <taxon>Fabaceae</taxon>
        <taxon>Papilionoideae</taxon>
        <taxon>50 kb inversion clade</taxon>
        <taxon>NPAAA clade</taxon>
        <taxon>indigoferoid/millettioid clade</taxon>
        <taxon>Phaseoleae</taxon>
        <taxon>Phaseolus</taxon>
    </lineage>
</organism>
<evidence type="ECO:0000256" key="1">
    <source>
        <dbReference type="ARBA" id="ARBA00010820"/>
    </source>
</evidence>
<evidence type="ECO:0000259" key="3">
    <source>
        <dbReference type="Pfam" id="PF04504"/>
    </source>
</evidence>
<evidence type="ECO:0000256" key="2">
    <source>
        <dbReference type="SAM" id="MobiDB-lite"/>
    </source>
</evidence>
<reference evidence="4 5" key="1">
    <citation type="submission" date="2024-01" db="EMBL/GenBank/DDBJ databases">
        <title>The genomes of 5 underutilized Papilionoideae crops provide insights into root nodulation and disease resistanc.</title>
        <authorList>
            <person name="Jiang F."/>
        </authorList>
    </citation>
    <scope>NUCLEOTIDE SEQUENCE [LARGE SCALE GENOMIC DNA]</scope>
    <source>
        <strain evidence="4">JINMINGXINNONG_FW02</strain>
        <tissue evidence="4">Leaves</tissue>
    </source>
</reference>
<dbReference type="InterPro" id="IPR007592">
    <property type="entry name" value="GEBP"/>
</dbReference>
<sequence>MHRCHEPTNGYLHTLICGKRKCDVSSKMLSPLVSWFLSPSSSSSSSEEEQNLPINTHDHTNHENHQNFNIQDHENDQYLSSCDVDDTIPVALAVPTASPAVTVAFPADDERSMVPGTTTTATTFVTRSKGQCSNKYSGIVRQYQRLWTKEDEMELLKGYLDYMKQHGRATTTLQNDVASLYNHVRPKLNVDFNRNQLVEKLRRLKRKHKLALDKGKDKEVPFRNPQEQAIFEISHKIWGNDTDNMLDQDSFDGGSGRTPESRYLSGNVKVKIDQLDNSDEIDEREPKRLRLHDAEDENRDYEQNNGGSIQGFIEETMRSCFSPLLKEVLDEAHQQPPPELVPIPLPLYPEDVDHEKWRKRGILELEVYLKRLELLQDQMKARLEELRSR</sequence>
<proteinExistence type="inferred from homology"/>
<dbReference type="PANTHER" id="PTHR31662:SF41">
    <property type="entry name" value="TRANSCRIPTION FACTOR GEBP FAMILY-RELATED"/>
    <property type="match status" value="1"/>
</dbReference>
<protein>
    <recommendedName>
        <fullName evidence="3">Glabrous enhancer-binding protein-like DBD domain-containing protein</fullName>
    </recommendedName>
</protein>
<comment type="similarity">
    <text evidence="1">Belongs to the GeBP family.</text>
</comment>
<name>A0AAN9MKD0_PHACN</name>
<feature type="domain" description="Glabrous enhancer-binding protein-like DBD" evidence="3">
    <location>
        <begin position="144"/>
        <end position="239"/>
    </location>
</feature>
<dbReference type="EMBL" id="JAYMYR010000006">
    <property type="protein sequence ID" value="KAK7356007.1"/>
    <property type="molecule type" value="Genomic_DNA"/>
</dbReference>
<accession>A0AAN9MKD0</accession>
<dbReference type="AlphaFoldDB" id="A0AAN9MKD0"/>
<dbReference type="GO" id="GO:0005634">
    <property type="term" value="C:nucleus"/>
    <property type="evidence" value="ECO:0007669"/>
    <property type="project" value="TreeGrafter"/>
</dbReference>
<dbReference type="InterPro" id="IPR053932">
    <property type="entry name" value="GeBP-like_DBD"/>
</dbReference>
<feature type="region of interest" description="Disordered" evidence="2">
    <location>
        <begin position="39"/>
        <end position="64"/>
    </location>
</feature>
<evidence type="ECO:0000313" key="4">
    <source>
        <dbReference type="EMBL" id="KAK7356007.1"/>
    </source>
</evidence>
<dbReference type="GO" id="GO:0006355">
    <property type="term" value="P:regulation of DNA-templated transcription"/>
    <property type="evidence" value="ECO:0007669"/>
    <property type="project" value="InterPro"/>
</dbReference>
<keyword evidence="5" id="KW-1185">Reference proteome</keyword>
<dbReference type="Proteomes" id="UP001374584">
    <property type="component" value="Unassembled WGS sequence"/>
</dbReference>
<dbReference type="PANTHER" id="PTHR31662">
    <property type="entry name" value="BNAANNG10740D PROTEIN-RELATED"/>
    <property type="match status" value="1"/>
</dbReference>
<gene>
    <name evidence="4" type="ORF">VNO80_15273</name>
</gene>
<dbReference type="Pfam" id="PF04504">
    <property type="entry name" value="GeBP-like_DBD"/>
    <property type="match status" value="1"/>
</dbReference>